<dbReference type="RefSeq" id="WP_089719715.1">
    <property type="nucleotide sequence ID" value="NZ_FNBJ01000007.1"/>
</dbReference>
<dbReference type="EMBL" id="FOHG01000008">
    <property type="protein sequence ID" value="SES84302.1"/>
    <property type="molecule type" value="Genomic_DNA"/>
</dbReference>
<sequence length="102" mass="11802">MNKNAQKMTYFFKKAVAAQSNLKIDFKKDESNKYVTILKEDFIAGKLDAETSNKVFQKLNKNDNDKINIIICPKVIKTKFVFCKLKFPVFAKFFCSHPIGKN</sequence>
<dbReference type="Proteomes" id="UP000198612">
    <property type="component" value="Unassembled WGS sequence"/>
</dbReference>
<gene>
    <name evidence="1" type="ORF">SAMN04488598_10733</name>
    <name evidence="2" type="ORF">SAMN04515652_10833</name>
</gene>
<evidence type="ECO:0000313" key="4">
    <source>
        <dbReference type="Proteomes" id="UP000199519"/>
    </source>
</evidence>
<protein>
    <submittedName>
        <fullName evidence="2">Uncharacterized protein</fullName>
    </submittedName>
</protein>
<evidence type="ECO:0000313" key="1">
    <source>
        <dbReference type="EMBL" id="SDF16103.1"/>
    </source>
</evidence>
<organism evidence="2 3">
    <name type="scientific">Halanaerobium congolense</name>
    <dbReference type="NCBI Taxonomy" id="54121"/>
    <lineage>
        <taxon>Bacteria</taxon>
        <taxon>Bacillati</taxon>
        <taxon>Bacillota</taxon>
        <taxon>Clostridia</taxon>
        <taxon>Halanaerobiales</taxon>
        <taxon>Halanaerobiaceae</taxon>
        <taxon>Halanaerobium</taxon>
    </lineage>
</organism>
<reference evidence="3 4" key="1">
    <citation type="submission" date="2016-10" db="EMBL/GenBank/DDBJ databases">
        <authorList>
            <person name="Varghese N."/>
            <person name="Submissions S."/>
        </authorList>
    </citation>
    <scope>NUCLEOTIDE SEQUENCE [LARGE SCALE GENOMIC DNA]</scope>
    <source>
        <strain evidence="1 4">WG2</strain>
        <strain evidence="2 3">WG5</strain>
    </source>
</reference>
<dbReference type="EMBL" id="FNBJ01000007">
    <property type="protein sequence ID" value="SDF16103.1"/>
    <property type="molecule type" value="Genomic_DNA"/>
</dbReference>
<evidence type="ECO:0000313" key="3">
    <source>
        <dbReference type="Proteomes" id="UP000198612"/>
    </source>
</evidence>
<name>A0A1H9ZRG9_9FIRM</name>
<dbReference type="AlphaFoldDB" id="A0A1H9ZRG9"/>
<evidence type="ECO:0000313" key="2">
    <source>
        <dbReference type="EMBL" id="SES84302.1"/>
    </source>
</evidence>
<keyword evidence="4" id="KW-1185">Reference proteome</keyword>
<proteinExistence type="predicted"/>
<dbReference type="Proteomes" id="UP000199519">
    <property type="component" value="Unassembled WGS sequence"/>
</dbReference>
<accession>A0A1H9ZRG9</accession>